<keyword evidence="1" id="KW-0472">Membrane</keyword>
<feature type="transmembrane region" description="Helical" evidence="1">
    <location>
        <begin position="25"/>
        <end position="50"/>
    </location>
</feature>
<dbReference type="AlphaFoldDB" id="A0A370K872"/>
<evidence type="ECO:0000313" key="2">
    <source>
        <dbReference type="EMBL" id="RDI98834.1"/>
    </source>
</evidence>
<evidence type="ECO:0000313" key="3">
    <source>
        <dbReference type="Proteomes" id="UP000254711"/>
    </source>
</evidence>
<protein>
    <submittedName>
        <fullName evidence="2">Uncharacterized protein</fullName>
    </submittedName>
</protein>
<comment type="caution">
    <text evidence="2">The sequence shown here is derived from an EMBL/GenBank/DDBJ whole genome shotgun (WGS) entry which is preliminary data.</text>
</comment>
<keyword evidence="3" id="KW-1185">Reference proteome</keyword>
<proteinExistence type="predicted"/>
<dbReference type="Proteomes" id="UP000254711">
    <property type="component" value="Unassembled WGS sequence"/>
</dbReference>
<name>A0A370K872_9GAMM</name>
<sequence length="60" mass="6847">MRDSGGDRQSLFAHRLRSYRADAAFGFWLLAFGFWLLAFGSWLLALGSWLSLWLLTSPPL</sequence>
<keyword evidence="1" id="KW-1133">Transmembrane helix</keyword>
<evidence type="ECO:0000256" key="1">
    <source>
        <dbReference type="SAM" id="Phobius"/>
    </source>
</evidence>
<accession>A0A370K872</accession>
<reference evidence="2 3" key="1">
    <citation type="submission" date="2018-07" db="EMBL/GenBank/DDBJ databases">
        <title>Dyella solisilvae sp. nov., isolated from the pine and broad-leaved mixed forest soil.</title>
        <authorList>
            <person name="Gao Z."/>
            <person name="Qiu L."/>
        </authorList>
    </citation>
    <scope>NUCLEOTIDE SEQUENCE [LARGE SCALE GENOMIC DNA]</scope>
    <source>
        <strain evidence="2 3">DHG54</strain>
    </source>
</reference>
<organism evidence="2 3">
    <name type="scientific">Dyella solisilvae</name>
    <dbReference type="NCBI Taxonomy" id="1920168"/>
    <lineage>
        <taxon>Bacteria</taxon>
        <taxon>Pseudomonadati</taxon>
        <taxon>Pseudomonadota</taxon>
        <taxon>Gammaproteobacteria</taxon>
        <taxon>Lysobacterales</taxon>
        <taxon>Rhodanobacteraceae</taxon>
        <taxon>Dyella</taxon>
    </lineage>
</organism>
<gene>
    <name evidence="2" type="ORF">DVT68_10015</name>
</gene>
<keyword evidence="1" id="KW-0812">Transmembrane</keyword>
<dbReference type="EMBL" id="QQSY01000002">
    <property type="protein sequence ID" value="RDI98834.1"/>
    <property type="molecule type" value="Genomic_DNA"/>
</dbReference>